<dbReference type="RefSeq" id="WP_386075218.1">
    <property type="nucleotide sequence ID" value="NZ_JBHTJT010000030.1"/>
</dbReference>
<proteinExistence type="predicted"/>
<dbReference type="EMBL" id="JBHTJT010000030">
    <property type="protein sequence ID" value="MFD0980681.1"/>
    <property type="molecule type" value="Genomic_DNA"/>
</dbReference>
<name>A0ABW3IRC4_9RHOB</name>
<evidence type="ECO:0000313" key="1">
    <source>
        <dbReference type="EMBL" id="MFD0980681.1"/>
    </source>
</evidence>
<organism evidence="1 2">
    <name type="scientific">Tropicimonas aquimaris</name>
    <dbReference type="NCBI Taxonomy" id="914152"/>
    <lineage>
        <taxon>Bacteria</taxon>
        <taxon>Pseudomonadati</taxon>
        <taxon>Pseudomonadota</taxon>
        <taxon>Alphaproteobacteria</taxon>
        <taxon>Rhodobacterales</taxon>
        <taxon>Roseobacteraceae</taxon>
        <taxon>Tropicimonas</taxon>
    </lineage>
</organism>
<keyword evidence="2" id="KW-1185">Reference proteome</keyword>
<reference evidence="2" key="1">
    <citation type="journal article" date="2019" name="Int. J. Syst. Evol. Microbiol.">
        <title>The Global Catalogue of Microorganisms (GCM) 10K type strain sequencing project: providing services to taxonomists for standard genome sequencing and annotation.</title>
        <authorList>
            <consortium name="The Broad Institute Genomics Platform"/>
            <consortium name="The Broad Institute Genome Sequencing Center for Infectious Disease"/>
            <person name="Wu L."/>
            <person name="Ma J."/>
        </authorList>
    </citation>
    <scope>NUCLEOTIDE SEQUENCE [LARGE SCALE GENOMIC DNA]</scope>
    <source>
        <strain evidence="2">CCUG 60524</strain>
    </source>
</reference>
<gene>
    <name evidence="1" type="ORF">ACFQ2S_13585</name>
</gene>
<comment type="caution">
    <text evidence="1">The sequence shown here is derived from an EMBL/GenBank/DDBJ whole genome shotgun (WGS) entry which is preliminary data.</text>
</comment>
<protein>
    <submittedName>
        <fullName evidence="1">Uncharacterized protein</fullName>
    </submittedName>
</protein>
<dbReference type="Proteomes" id="UP001597108">
    <property type="component" value="Unassembled WGS sequence"/>
</dbReference>
<accession>A0ABW3IRC4</accession>
<evidence type="ECO:0000313" key="2">
    <source>
        <dbReference type="Proteomes" id="UP001597108"/>
    </source>
</evidence>
<sequence length="240" mass="27377">MTHIRIIDMPCGWGKSSQILSRFEKGEKYLTVVPSLSEVGRYIDGALKQSGFRLTQPVDTKGRKSDHAEKLIREGKSLVCTHALYFRLGTIATQEHQVTVSVEFDGKNPPTIHTKNMLDDYNLIIDEVINPFEHEQSVKPIEFDEDYVALGMAEVHGDGRVEPTPKWDTRYEQGSRTFDRGLYEKAKSGSLYKLSEGLFILTVPMELLTRPKTVTIYTYLAEGSVLLHFLRKMQREHWGA</sequence>